<dbReference type="Gene3D" id="2.60.40.1260">
    <property type="entry name" value="Lamin Tail domain"/>
    <property type="match status" value="1"/>
</dbReference>
<organism evidence="5 6">
    <name type="scientific">Oerskovia enterophila</name>
    <dbReference type="NCBI Taxonomy" id="43678"/>
    <lineage>
        <taxon>Bacteria</taxon>
        <taxon>Bacillati</taxon>
        <taxon>Actinomycetota</taxon>
        <taxon>Actinomycetes</taxon>
        <taxon>Micrococcales</taxon>
        <taxon>Cellulomonadaceae</taxon>
        <taxon>Oerskovia</taxon>
    </lineage>
</organism>
<dbReference type="CDD" id="cd10283">
    <property type="entry name" value="MnuA_DNase1-like"/>
    <property type="match status" value="1"/>
</dbReference>
<dbReference type="InterPro" id="IPR036691">
    <property type="entry name" value="Endo/exonu/phosph_ase_sf"/>
</dbReference>
<gene>
    <name evidence="5" type="primary">yhcR</name>
    <name evidence="5" type="ORF">OJAG_17870</name>
</gene>
<dbReference type="Proteomes" id="UP000076447">
    <property type="component" value="Unassembled WGS sequence"/>
</dbReference>
<dbReference type="InterPro" id="IPR001322">
    <property type="entry name" value="Lamin_tail_dom"/>
</dbReference>
<name>A0A163RNI2_9CELL</name>
<dbReference type="EC" id="3.1.31.-" evidence="5"/>
<dbReference type="SUPFAM" id="SSF56219">
    <property type="entry name" value="DNase I-like"/>
    <property type="match status" value="1"/>
</dbReference>
<dbReference type="Gene3D" id="3.60.21.10">
    <property type="match status" value="1"/>
</dbReference>
<dbReference type="PROSITE" id="PS51841">
    <property type="entry name" value="LTD"/>
    <property type="match status" value="1"/>
</dbReference>
<evidence type="ECO:0000256" key="3">
    <source>
        <dbReference type="SAM" id="SignalP"/>
    </source>
</evidence>
<dbReference type="STRING" id="43678.OJAG_17870"/>
<dbReference type="Pfam" id="PF00149">
    <property type="entry name" value="Metallophos"/>
    <property type="match status" value="1"/>
</dbReference>
<dbReference type="GO" id="GO:0004519">
    <property type="term" value="F:endonuclease activity"/>
    <property type="evidence" value="ECO:0007669"/>
    <property type="project" value="UniProtKB-KW"/>
</dbReference>
<dbReference type="InterPro" id="IPR047971">
    <property type="entry name" value="ExeM-like"/>
</dbReference>
<dbReference type="GO" id="GO:0009166">
    <property type="term" value="P:nucleotide catabolic process"/>
    <property type="evidence" value="ECO:0007669"/>
    <property type="project" value="InterPro"/>
</dbReference>
<evidence type="ECO:0000259" key="4">
    <source>
        <dbReference type="PROSITE" id="PS51841"/>
    </source>
</evidence>
<comment type="caution">
    <text evidence="5">The sequence shown here is derived from an EMBL/GenBank/DDBJ whole genome shotgun (WGS) entry which is preliminary data.</text>
</comment>
<dbReference type="RefSeq" id="WP_068708213.1">
    <property type="nucleotide sequence ID" value="NZ_LRIE01000069.1"/>
</dbReference>
<dbReference type="PANTHER" id="PTHR42834">
    <property type="entry name" value="ENDONUCLEASE/EXONUCLEASE/PHOSPHATASE FAMILY PROTEIN (AFU_ORTHOLOGUE AFUA_3G09210)"/>
    <property type="match status" value="1"/>
</dbReference>
<keyword evidence="5" id="KW-0378">Hydrolase</keyword>
<dbReference type="PRINTS" id="PR01607">
    <property type="entry name" value="APYRASEFAMLY"/>
</dbReference>
<dbReference type="InterPro" id="IPR036907">
    <property type="entry name" value="5'-Nucleotdase_C_sf"/>
</dbReference>
<dbReference type="Gene3D" id="3.90.780.10">
    <property type="entry name" value="5'-Nucleotidase, C-terminal domain"/>
    <property type="match status" value="1"/>
</dbReference>
<dbReference type="CDD" id="cd04486">
    <property type="entry name" value="YhcR_OBF_like"/>
    <property type="match status" value="1"/>
</dbReference>
<feature type="region of interest" description="Disordered" evidence="2">
    <location>
        <begin position="170"/>
        <end position="223"/>
    </location>
</feature>
<dbReference type="PATRIC" id="fig|43678.3.peg.1864"/>
<feature type="chain" id="PRO_5007845447" evidence="3">
    <location>
        <begin position="24"/>
        <end position="1568"/>
    </location>
</feature>
<evidence type="ECO:0000256" key="2">
    <source>
        <dbReference type="SAM" id="MobiDB-lite"/>
    </source>
</evidence>
<protein>
    <submittedName>
        <fullName evidence="5">Endonuclease YhcR</fullName>
        <ecNumber evidence="5">3.1.31.-</ecNumber>
    </submittedName>
</protein>
<proteinExistence type="predicted"/>
<dbReference type="GO" id="GO:0016787">
    <property type="term" value="F:hydrolase activity"/>
    <property type="evidence" value="ECO:0007669"/>
    <property type="project" value="UniProtKB-KW"/>
</dbReference>
<dbReference type="OrthoDB" id="1016457at2"/>
<dbReference type="InterPro" id="IPR008334">
    <property type="entry name" value="5'-Nucleotdase_C"/>
</dbReference>
<evidence type="ECO:0000313" key="6">
    <source>
        <dbReference type="Proteomes" id="UP000076447"/>
    </source>
</evidence>
<dbReference type="Gene3D" id="3.60.10.10">
    <property type="entry name" value="Endonuclease/exonuclease/phosphatase"/>
    <property type="match status" value="1"/>
</dbReference>
<dbReference type="InterPro" id="IPR036415">
    <property type="entry name" value="Lamin_tail_dom_sf"/>
</dbReference>
<keyword evidence="1 3" id="KW-0732">Signal</keyword>
<dbReference type="NCBIfam" id="NF033681">
    <property type="entry name" value="ExeM_NucH_DNase"/>
    <property type="match status" value="1"/>
</dbReference>
<dbReference type="EMBL" id="LRIE01000069">
    <property type="protein sequence ID" value="KZM35522.1"/>
    <property type="molecule type" value="Genomic_DNA"/>
</dbReference>
<dbReference type="InterPro" id="IPR029052">
    <property type="entry name" value="Metallo-depent_PP-like"/>
</dbReference>
<dbReference type="Pfam" id="PF03372">
    <property type="entry name" value="Exo_endo_phos"/>
    <property type="match status" value="1"/>
</dbReference>
<dbReference type="Pfam" id="PF02872">
    <property type="entry name" value="5_nucleotid_C"/>
    <property type="match status" value="1"/>
</dbReference>
<evidence type="ECO:0000256" key="1">
    <source>
        <dbReference type="ARBA" id="ARBA00022729"/>
    </source>
</evidence>
<evidence type="ECO:0000313" key="5">
    <source>
        <dbReference type="EMBL" id="KZM35522.1"/>
    </source>
</evidence>
<dbReference type="InterPro" id="IPR004843">
    <property type="entry name" value="Calcineurin-like_PHP"/>
</dbReference>
<dbReference type="InterPro" id="IPR005135">
    <property type="entry name" value="Endo/exonuclease/phosphatase"/>
</dbReference>
<keyword evidence="5" id="KW-0540">Nuclease</keyword>
<sequence length="1568" mass="160989">MVAATLSASLVATAAFSTVAAGAASAAVDGSSVVINEAYLNGGSANAPYLNKFVELYNPTAADIDLTGWSVQYRSATGTGASNGVVPLSGKIKAGGYYLVQGASNGANGAALPTPDATGTIAPQGQNGTLALVKSPSAITLTPGSLVGNAQVVDLLGYGSSNTFETAAAPAGTANNVPSSLNRAAGADTDDNSVDFAVSSTVTPQNSGGGSGPGPDPEPGTAKTIAEIQGTGAASPLVGQTVTTRGVVTATYPSGGFDGLYIQTAGSGGDLDLATHTASDGLFVYSKAAATALQVGQHVEVTGVVSEYFGLTQVTPAAGGWTVLTDPAEVVKPANVAYPATDADREKLEGMLVQPAGDYTVADNYDTNYYGSVVLASGTEPLRQPTSVGRPGSAEAAAAVADANARRVNLDDGATTNFNNAANKAKPLPYLTGGTPVRVGALATFTSPVVLDYRFDGWNFQPVTELTPANAAAVQPATFANTRTDSPEDVGGDATVATFNVLNYFTTTGDQLSGCQFYTDREGNPVTVRTGCDARGAADATNLQRQETKIVAAINALDADVVSLEEIENSKAFGKDRDSALSTLTSKLNAAAGAGTWAFVPSPATLPASEDVIRTAFIYRPAAVEPVGASVIHDVAAFDNAREPLAQTFRVAGGEASSDFVVIANHFKSKGSGSGADADQGDGQGASNASRVKQATALVTFADQVSTAAGTDKVLLAGDFNAYAQEDPIKVLTDAGYVDLGPTTGKETYLFDGLVGSLDHVLASPGAAAAVTDTDIWNINSVEPIANEYSRYNYNVSNLYDTTAFRSSDHDPIVVGLELGGEEPGGVKELDLLAINDFHGRIDANTVNFAGTVEQLRAANPAGTAFLSVGDNIGASLFASALQDDQPTIDVLNALDLSASAVGNHEFDKGFSDLAGRVTDAADWSYLGANVYAKDTTNPVLPEYAVIDVDGVKVGVIGAVTEETPTLVTPSGIADLSFGDPVEAVNRVAAQLRDGDPANGEADLLVALYHEGASAGTPDGSSLEQELAHQGAFEQIVNDTDARVAAIFTGHTHKQYAWEAPIPGTDKTRPVLQTGSYGENIGHVSLTFDTATDEVTDYSVANVKRTTTPAPELVAAYPRVAEVKTIVDAALAQAEVIGAQPVGSVTADITTAFLGGSYVDGTYKGSGPLPSTGRDDRASESTLGNLVATSLLDTLADPARGGADFGVVNAGGLRNELFYGDDGVITYAEANAVLPFVNNLWTVSLTGAQVETMLEQQWQTNPDGTRPSRPFLALGLSDNVKYTVKTTDVNATPGDNVTSVLVNGEPLDPAKTYRVATFSFLATGGDNFRVFAQGTDARDSGLIDRDAWISYLQTHPNLSPDFARRSVVADGLGTVTAGESVTAQVSRLNLTSLGSPLNTGVSAYLVPAGTAFDAANPGTPVATGTVTNGAASLEVPVPAETAGGEYGVYVVAAPSGTVTRLALTVEGADLPDVVMDGLTATTQCVAGRVHLSVKGTNGESLPIDVRYTTAYGEKKFTKLQPGKIAAQSFNSRATSVPAGTVRVAAYKWQDGQGFYETYDLAYPAVTCG</sequence>
<dbReference type="SUPFAM" id="SSF56300">
    <property type="entry name" value="Metallo-dependent phosphatases"/>
    <property type="match status" value="1"/>
</dbReference>
<dbReference type="PANTHER" id="PTHR42834:SF1">
    <property type="entry name" value="ENDONUCLEASE_EXONUCLEASE_PHOSPHATASE FAMILY PROTEIN (AFU_ORTHOLOGUE AFUA_3G09210)"/>
    <property type="match status" value="1"/>
</dbReference>
<feature type="signal peptide" evidence="3">
    <location>
        <begin position="1"/>
        <end position="23"/>
    </location>
</feature>
<feature type="domain" description="LTD" evidence="4">
    <location>
        <begin position="17"/>
        <end position="160"/>
    </location>
</feature>
<dbReference type="InterPro" id="IPR006179">
    <property type="entry name" value="5_nucleotidase/apyrase"/>
</dbReference>
<dbReference type="Pfam" id="PF00932">
    <property type="entry name" value="LTD"/>
    <property type="match status" value="1"/>
</dbReference>
<dbReference type="SUPFAM" id="SSF55816">
    <property type="entry name" value="5'-nucleotidase (syn. UDP-sugar hydrolase), C-terminal domain"/>
    <property type="match status" value="1"/>
</dbReference>
<reference evidence="5 6" key="1">
    <citation type="submission" date="2016-01" db="EMBL/GenBank/DDBJ databases">
        <title>Genome sequence of Oerskovia enterophila VJag, an agar and cellulose degrading bacterium.</title>
        <authorList>
            <person name="Poehlein A."/>
            <person name="Jag V."/>
            <person name="Bengelsdorf F."/>
            <person name="Duerre P."/>
            <person name="Daniel R."/>
        </authorList>
    </citation>
    <scope>NUCLEOTIDE SEQUENCE [LARGE SCALE GENOMIC DNA]</scope>
    <source>
        <strain evidence="5 6">VJag</strain>
    </source>
</reference>
<keyword evidence="5" id="KW-0255">Endonuclease</keyword>
<feature type="compositionally biased region" description="Polar residues" evidence="2">
    <location>
        <begin position="173"/>
        <end position="182"/>
    </location>
</feature>
<accession>A0A163RNI2</accession>
<dbReference type="SUPFAM" id="SSF74853">
    <property type="entry name" value="Lamin A/C globular tail domain"/>
    <property type="match status" value="1"/>
</dbReference>